<feature type="compositionally biased region" description="Low complexity" evidence="1">
    <location>
        <begin position="103"/>
        <end position="115"/>
    </location>
</feature>
<dbReference type="AlphaFoldDB" id="A0A9P8ATN2"/>
<feature type="compositionally biased region" description="Basic residues" evidence="1">
    <location>
        <begin position="87"/>
        <end position="99"/>
    </location>
</feature>
<organism evidence="2 3">
    <name type="scientific">Guyanagaster necrorhizus</name>
    <dbReference type="NCBI Taxonomy" id="856835"/>
    <lineage>
        <taxon>Eukaryota</taxon>
        <taxon>Fungi</taxon>
        <taxon>Dikarya</taxon>
        <taxon>Basidiomycota</taxon>
        <taxon>Agaricomycotina</taxon>
        <taxon>Agaricomycetes</taxon>
        <taxon>Agaricomycetidae</taxon>
        <taxon>Agaricales</taxon>
        <taxon>Marasmiineae</taxon>
        <taxon>Physalacriaceae</taxon>
        <taxon>Guyanagaster</taxon>
    </lineage>
</organism>
<gene>
    <name evidence="2" type="ORF">BT62DRAFT_1004761</name>
</gene>
<dbReference type="EMBL" id="MU250532">
    <property type="protein sequence ID" value="KAG7447186.1"/>
    <property type="molecule type" value="Genomic_DNA"/>
</dbReference>
<evidence type="ECO:0000313" key="3">
    <source>
        <dbReference type="Proteomes" id="UP000812287"/>
    </source>
</evidence>
<feature type="region of interest" description="Disordered" evidence="1">
    <location>
        <begin position="1"/>
        <end position="125"/>
    </location>
</feature>
<reference evidence="2" key="1">
    <citation type="submission" date="2020-11" db="EMBL/GenBank/DDBJ databases">
        <title>Adaptations for nitrogen fixation in a non-lichenized fungal sporocarp promotes dispersal by wood-feeding termites.</title>
        <authorList>
            <consortium name="DOE Joint Genome Institute"/>
            <person name="Koch R.A."/>
            <person name="Yoon G."/>
            <person name="Arayal U."/>
            <person name="Lail K."/>
            <person name="Amirebrahimi M."/>
            <person name="Labutti K."/>
            <person name="Lipzen A."/>
            <person name="Riley R."/>
            <person name="Barry K."/>
            <person name="Henrissat B."/>
            <person name="Grigoriev I.V."/>
            <person name="Herr J.R."/>
            <person name="Aime M.C."/>
        </authorList>
    </citation>
    <scope>NUCLEOTIDE SEQUENCE</scope>
    <source>
        <strain evidence="2">MCA 3950</strain>
    </source>
</reference>
<accession>A0A9P8ATN2</accession>
<keyword evidence="3" id="KW-1185">Reference proteome</keyword>
<dbReference type="OrthoDB" id="3210574at2759"/>
<sequence>MSQNINDDYDQSTQQPGHRLHGSNDPIPGDRRDMGGLSFGSDQGGQGQPESAFQQSWGGGLQQQGGTAGDWERGAGETQGGVPVEGHHHHLHHHLHHQHGSGQQPAETAQQAAQQPVSTTDKLYGKAEQTAGRMVGDTEMQMKGEMRQSGGHGGF</sequence>
<comment type="caution">
    <text evidence="2">The sequence shown here is derived from an EMBL/GenBank/DDBJ whole genome shotgun (WGS) entry which is preliminary data.</text>
</comment>
<proteinExistence type="predicted"/>
<evidence type="ECO:0000256" key="1">
    <source>
        <dbReference type="SAM" id="MobiDB-lite"/>
    </source>
</evidence>
<protein>
    <submittedName>
        <fullName evidence="2">Uncharacterized protein</fullName>
    </submittedName>
</protein>
<dbReference type="RefSeq" id="XP_043040686.1">
    <property type="nucleotide sequence ID" value="XM_043177080.1"/>
</dbReference>
<feature type="compositionally biased region" description="Polar residues" evidence="1">
    <location>
        <begin position="1"/>
        <end position="16"/>
    </location>
</feature>
<feature type="compositionally biased region" description="Gly residues" evidence="1">
    <location>
        <begin position="57"/>
        <end position="68"/>
    </location>
</feature>
<name>A0A9P8ATN2_9AGAR</name>
<dbReference type="Proteomes" id="UP000812287">
    <property type="component" value="Unassembled WGS sequence"/>
</dbReference>
<evidence type="ECO:0000313" key="2">
    <source>
        <dbReference type="EMBL" id="KAG7447186.1"/>
    </source>
</evidence>
<dbReference type="GeneID" id="66099367"/>